<protein>
    <recommendedName>
        <fullName evidence="4">SWIM-type domain-containing protein</fullName>
    </recommendedName>
</protein>
<dbReference type="Proteomes" id="UP001589894">
    <property type="component" value="Unassembled WGS sequence"/>
</dbReference>
<evidence type="ECO:0000313" key="2">
    <source>
        <dbReference type="EMBL" id="MFC0563700.1"/>
    </source>
</evidence>
<feature type="region of interest" description="Disordered" evidence="1">
    <location>
        <begin position="47"/>
        <end position="67"/>
    </location>
</feature>
<feature type="compositionally biased region" description="Basic and acidic residues" evidence="1">
    <location>
        <begin position="55"/>
        <end position="67"/>
    </location>
</feature>
<reference evidence="2 3" key="1">
    <citation type="submission" date="2024-09" db="EMBL/GenBank/DDBJ databases">
        <authorList>
            <person name="Sun Q."/>
            <person name="Mori K."/>
        </authorList>
    </citation>
    <scope>NUCLEOTIDE SEQUENCE [LARGE SCALE GENOMIC DNA]</scope>
    <source>
        <strain evidence="2 3">TBRC 2205</strain>
    </source>
</reference>
<evidence type="ECO:0000256" key="1">
    <source>
        <dbReference type="SAM" id="MobiDB-lite"/>
    </source>
</evidence>
<comment type="caution">
    <text evidence="2">The sequence shown here is derived from an EMBL/GenBank/DDBJ whole genome shotgun (WGS) entry which is preliminary data.</text>
</comment>
<dbReference type="EMBL" id="JBHLUE010000004">
    <property type="protein sequence ID" value="MFC0563700.1"/>
    <property type="molecule type" value="Genomic_DNA"/>
</dbReference>
<keyword evidence="3" id="KW-1185">Reference proteome</keyword>
<evidence type="ECO:0000313" key="3">
    <source>
        <dbReference type="Proteomes" id="UP001589894"/>
    </source>
</evidence>
<proteinExistence type="predicted"/>
<sequence length="67" mass="7645">MAPAPELSEFARLAIELANRHRPRWTRQGLVLRRRCSCGNPLPCRQLTALPTDRSLSRPDDPPPETR</sequence>
<gene>
    <name evidence="2" type="ORF">ACFFHU_05915</name>
</gene>
<name>A0ABV6NSG0_9ACTN</name>
<accession>A0ABV6NSG0</accession>
<dbReference type="RefSeq" id="WP_377336515.1">
    <property type="nucleotide sequence ID" value="NZ_JBHLUE010000004.1"/>
</dbReference>
<organism evidence="2 3">
    <name type="scientific">Plantactinospora siamensis</name>
    <dbReference type="NCBI Taxonomy" id="555372"/>
    <lineage>
        <taxon>Bacteria</taxon>
        <taxon>Bacillati</taxon>
        <taxon>Actinomycetota</taxon>
        <taxon>Actinomycetes</taxon>
        <taxon>Micromonosporales</taxon>
        <taxon>Micromonosporaceae</taxon>
        <taxon>Plantactinospora</taxon>
    </lineage>
</organism>
<evidence type="ECO:0008006" key="4">
    <source>
        <dbReference type="Google" id="ProtNLM"/>
    </source>
</evidence>